<evidence type="ECO:0000313" key="1">
    <source>
        <dbReference type="EMBL" id="CAG7833302.1"/>
    </source>
</evidence>
<dbReference type="Proteomes" id="UP000708208">
    <property type="component" value="Unassembled WGS sequence"/>
</dbReference>
<accession>A0A8J2LN64</accession>
<protein>
    <submittedName>
        <fullName evidence="1">Uncharacterized protein</fullName>
    </submittedName>
</protein>
<gene>
    <name evidence="1" type="ORF">AFUS01_LOCUS42941</name>
</gene>
<feature type="non-terminal residue" evidence="1">
    <location>
        <position position="1"/>
    </location>
</feature>
<feature type="non-terminal residue" evidence="1">
    <location>
        <position position="90"/>
    </location>
</feature>
<evidence type="ECO:0000313" key="2">
    <source>
        <dbReference type="Proteomes" id="UP000708208"/>
    </source>
</evidence>
<keyword evidence="2" id="KW-1185">Reference proteome</keyword>
<reference evidence="1" key="1">
    <citation type="submission" date="2021-06" db="EMBL/GenBank/DDBJ databases">
        <authorList>
            <person name="Hodson N. C."/>
            <person name="Mongue J. A."/>
            <person name="Jaron S. K."/>
        </authorList>
    </citation>
    <scope>NUCLEOTIDE SEQUENCE</scope>
</reference>
<comment type="caution">
    <text evidence="1">The sequence shown here is derived from an EMBL/GenBank/DDBJ whole genome shotgun (WGS) entry which is preliminary data.</text>
</comment>
<sequence>DTLVEYQNDLAQGASILGNLLTQTPTATRSKCPSCPVGKYIDNVNFFRIKTNLLPIERWSIFQYLRQWIHIHVPTKVPLKGLLVQANVAP</sequence>
<dbReference type="AlphaFoldDB" id="A0A8J2LN64"/>
<organism evidence="1 2">
    <name type="scientific">Allacma fusca</name>
    <dbReference type="NCBI Taxonomy" id="39272"/>
    <lineage>
        <taxon>Eukaryota</taxon>
        <taxon>Metazoa</taxon>
        <taxon>Ecdysozoa</taxon>
        <taxon>Arthropoda</taxon>
        <taxon>Hexapoda</taxon>
        <taxon>Collembola</taxon>
        <taxon>Symphypleona</taxon>
        <taxon>Sminthuridae</taxon>
        <taxon>Allacma</taxon>
    </lineage>
</organism>
<dbReference type="EMBL" id="CAJVCH010569734">
    <property type="protein sequence ID" value="CAG7833302.1"/>
    <property type="molecule type" value="Genomic_DNA"/>
</dbReference>
<name>A0A8J2LN64_9HEXA</name>
<proteinExistence type="predicted"/>